<dbReference type="Pfam" id="PF00266">
    <property type="entry name" value="Aminotran_5"/>
    <property type="match status" value="1"/>
</dbReference>
<name>A0ABP6RVI6_9PSEU</name>
<dbReference type="InterPro" id="IPR011340">
    <property type="entry name" value="Cys_dSase-rel"/>
</dbReference>
<dbReference type="NCBIfam" id="TIGR01976">
    <property type="entry name" value="am_tr_V_VC1184"/>
    <property type="match status" value="1"/>
</dbReference>
<protein>
    <submittedName>
        <fullName evidence="2">Cysteine desulfurase-like protein</fullName>
    </submittedName>
</protein>
<dbReference type="Gene3D" id="3.40.640.10">
    <property type="entry name" value="Type I PLP-dependent aspartate aminotransferase-like (Major domain)"/>
    <property type="match status" value="1"/>
</dbReference>
<dbReference type="InterPro" id="IPR015421">
    <property type="entry name" value="PyrdxlP-dep_Trfase_major"/>
</dbReference>
<dbReference type="Gene3D" id="3.90.1150.10">
    <property type="entry name" value="Aspartate Aminotransferase, domain 1"/>
    <property type="match status" value="1"/>
</dbReference>
<keyword evidence="3" id="KW-1185">Reference proteome</keyword>
<evidence type="ECO:0000259" key="1">
    <source>
        <dbReference type="Pfam" id="PF00266"/>
    </source>
</evidence>
<accession>A0ABP6RVI6</accession>
<sequence>MPTLLPMAFDVEKVRARYPALSDGRSWLDSAGGTQVPQQVIDAVAEVLARGVSNVGGDFDSSRRAVSVVAEARAALADLTGAPGPECVVFGPSTTALVYRFAGVLAAGWRPGDEVVVTELDHDSNVRPWVQHAQRAGATVRFAPIDPETGSLPAERVVELIGERTRLVAVTAASNLVGEVPDVAAITRRAREVGATSFVDGVQHCPHAEVDVAALGADFYATSAYKWSGPHLAAVVAADPWSLETLNPDKLLPSPDEIPTRFELGTAPFESLAGVTAAVDHLAELDPAATGTRRERLLASRRAVVAHEDRLAALLFDGLAELPHVRRVGRPAGRCTPIAAFTVPGRAPAEVAGSLAERGINVSAGHGYAWQAVRALGLGEEGAVRAALCHYSEEADVRRLLDALGDLA</sequence>
<evidence type="ECO:0000313" key="3">
    <source>
        <dbReference type="Proteomes" id="UP001500483"/>
    </source>
</evidence>
<dbReference type="PANTHER" id="PTHR43586:SF21">
    <property type="entry name" value="PYRIDOXAL PHOSPHATE (PLP)-DEPENDENT ASPARTATE AMINOTRANSFERASE SUPERFAMILY"/>
    <property type="match status" value="1"/>
</dbReference>
<dbReference type="PANTHER" id="PTHR43586">
    <property type="entry name" value="CYSTEINE DESULFURASE"/>
    <property type="match status" value="1"/>
</dbReference>
<dbReference type="SUPFAM" id="SSF53383">
    <property type="entry name" value="PLP-dependent transferases"/>
    <property type="match status" value="1"/>
</dbReference>
<reference evidence="3" key="1">
    <citation type="journal article" date="2019" name="Int. J. Syst. Evol. Microbiol.">
        <title>The Global Catalogue of Microorganisms (GCM) 10K type strain sequencing project: providing services to taxonomists for standard genome sequencing and annotation.</title>
        <authorList>
            <consortium name="The Broad Institute Genomics Platform"/>
            <consortium name="The Broad Institute Genome Sequencing Center for Infectious Disease"/>
            <person name="Wu L."/>
            <person name="Ma J."/>
        </authorList>
    </citation>
    <scope>NUCLEOTIDE SEQUENCE [LARGE SCALE GENOMIC DNA]</scope>
    <source>
        <strain evidence="3">JCM 9687</strain>
    </source>
</reference>
<dbReference type="InterPro" id="IPR000192">
    <property type="entry name" value="Aminotrans_V_dom"/>
</dbReference>
<proteinExistence type="predicted"/>
<dbReference type="Proteomes" id="UP001500483">
    <property type="component" value="Unassembled WGS sequence"/>
</dbReference>
<dbReference type="InterPro" id="IPR015424">
    <property type="entry name" value="PyrdxlP-dep_Trfase"/>
</dbReference>
<organism evidence="2 3">
    <name type="scientific">Saccharopolyspora gregorii</name>
    <dbReference type="NCBI Taxonomy" id="33914"/>
    <lineage>
        <taxon>Bacteria</taxon>
        <taxon>Bacillati</taxon>
        <taxon>Actinomycetota</taxon>
        <taxon>Actinomycetes</taxon>
        <taxon>Pseudonocardiales</taxon>
        <taxon>Pseudonocardiaceae</taxon>
        <taxon>Saccharopolyspora</taxon>
    </lineage>
</organism>
<feature type="domain" description="Aminotransferase class V" evidence="1">
    <location>
        <begin position="27"/>
        <end position="400"/>
    </location>
</feature>
<dbReference type="InterPro" id="IPR015422">
    <property type="entry name" value="PyrdxlP-dep_Trfase_small"/>
</dbReference>
<gene>
    <name evidence="2" type="ORF">GCM10020366_45060</name>
</gene>
<dbReference type="EMBL" id="BAAAYK010000038">
    <property type="protein sequence ID" value="GAA3361374.1"/>
    <property type="molecule type" value="Genomic_DNA"/>
</dbReference>
<evidence type="ECO:0000313" key="2">
    <source>
        <dbReference type="EMBL" id="GAA3361374.1"/>
    </source>
</evidence>
<comment type="caution">
    <text evidence="2">The sequence shown here is derived from an EMBL/GenBank/DDBJ whole genome shotgun (WGS) entry which is preliminary data.</text>
</comment>